<evidence type="ECO:0000256" key="9">
    <source>
        <dbReference type="ARBA" id="ARBA00023136"/>
    </source>
</evidence>
<dbReference type="PROSITE" id="PS50021">
    <property type="entry name" value="CH"/>
    <property type="match status" value="1"/>
</dbReference>
<evidence type="ECO:0000256" key="7">
    <source>
        <dbReference type="ARBA" id="ARBA00022737"/>
    </source>
</evidence>
<dbReference type="SUPFAM" id="SSF140612">
    <property type="entry name" value="EB1 dimerisation domain-like"/>
    <property type="match status" value="1"/>
</dbReference>
<feature type="domain" description="EB1 C-terminal" evidence="15">
    <location>
        <begin position="910"/>
        <end position="984"/>
    </location>
</feature>
<dbReference type="SUPFAM" id="SSF52058">
    <property type="entry name" value="L domain-like"/>
    <property type="match status" value="1"/>
</dbReference>
<comment type="similarity">
    <text evidence="2">Belongs to the RLP family.</text>
</comment>
<evidence type="ECO:0000313" key="17">
    <source>
        <dbReference type="Proteomes" id="UP001604277"/>
    </source>
</evidence>
<evidence type="ECO:0000259" key="13">
    <source>
        <dbReference type="PROSITE" id="PS50011"/>
    </source>
</evidence>
<keyword evidence="8" id="KW-1133">Transmembrane helix</keyword>
<dbReference type="Proteomes" id="UP001604277">
    <property type="component" value="Unassembled WGS sequence"/>
</dbReference>
<dbReference type="InterPro" id="IPR036133">
    <property type="entry name" value="EB1_C_sf"/>
</dbReference>
<dbReference type="InterPro" id="IPR011009">
    <property type="entry name" value="Kinase-like_dom_sf"/>
</dbReference>
<keyword evidence="9" id="KW-0472">Membrane</keyword>
<dbReference type="Pfam" id="PF00069">
    <property type="entry name" value="Pkinase"/>
    <property type="match status" value="1"/>
</dbReference>
<keyword evidence="3" id="KW-0597">Phosphoprotein</keyword>
<dbReference type="SUPFAM" id="SSF47576">
    <property type="entry name" value="Calponin-homology domain, CH-domain"/>
    <property type="match status" value="1"/>
</dbReference>
<feature type="compositionally biased region" description="Polar residues" evidence="12">
    <location>
        <begin position="863"/>
        <end position="873"/>
    </location>
</feature>
<dbReference type="Pfam" id="PF08263">
    <property type="entry name" value="LRRNT_2"/>
    <property type="match status" value="1"/>
</dbReference>
<dbReference type="InterPro" id="IPR001611">
    <property type="entry name" value="Leu-rich_rpt"/>
</dbReference>
<dbReference type="PROSITE" id="PS51450">
    <property type="entry name" value="LRR"/>
    <property type="match status" value="1"/>
</dbReference>
<evidence type="ECO:0000256" key="11">
    <source>
        <dbReference type="PROSITE-ProRule" id="PRU00576"/>
    </source>
</evidence>
<dbReference type="GO" id="GO:0016020">
    <property type="term" value="C:membrane"/>
    <property type="evidence" value="ECO:0007669"/>
    <property type="project" value="UniProtKB-SubCell"/>
</dbReference>
<organism evidence="16 17">
    <name type="scientific">Forsythia ovata</name>
    <dbReference type="NCBI Taxonomy" id="205694"/>
    <lineage>
        <taxon>Eukaryota</taxon>
        <taxon>Viridiplantae</taxon>
        <taxon>Streptophyta</taxon>
        <taxon>Embryophyta</taxon>
        <taxon>Tracheophyta</taxon>
        <taxon>Spermatophyta</taxon>
        <taxon>Magnoliopsida</taxon>
        <taxon>eudicotyledons</taxon>
        <taxon>Gunneridae</taxon>
        <taxon>Pentapetalae</taxon>
        <taxon>asterids</taxon>
        <taxon>lamiids</taxon>
        <taxon>Lamiales</taxon>
        <taxon>Oleaceae</taxon>
        <taxon>Forsythieae</taxon>
        <taxon>Forsythia</taxon>
    </lineage>
</organism>
<dbReference type="Gene3D" id="1.10.510.10">
    <property type="entry name" value="Transferase(Phosphotransferase) domain 1"/>
    <property type="match status" value="1"/>
</dbReference>
<reference evidence="17" key="1">
    <citation type="submission" date="2024-07" db="EMBL/GenBank/DDBJ databases">
        <title>Two chromosome-level genome assemblies of Korean endemic species Abeliophyllum distichum and Forsythia ovata (Oleaceae).</title>
        <authorList>
            <person name="Jang H."/>
        </authorList>
    </citation>
    <scope>NUCLEOTIDE SEQUENCE [LARGE SCALE GENOMIC DNA]</scope>
</reference>
<dbReference type="Gene3D" id="3.80.10.10">
    <property type="entry name" value="Ribonuclease Inhibitor"/>
    <property type="match status" value="2"/>
</dbReference>
<feature type="region of interest" description="Disordered" evidence="12">
    <location>
        <begin position="419"/>
        <end position="439"/>
    </location>
</feature>
<dbReference type="Pfam" id="PF13855">
    <property type="entry name" value="LRR_8"/>
    <property type="match status" value="1"/>
</dbReference>
<dbReference type="Gene3D" id="3.30.200.20">
    <property type="entry name" value="Phosphorylase Kinase, domain 1"/>
    <property type="match status" value="1"/>
</dbReference>
<accession>A0ABD1UCP2</accession>
<keyword evidence="7" id="KW-0677">Repeat</keyword>
<evidence type="ECO:0000259" key="14">
    <source>
        <dbReference type="PROSITE" id="PS50021"/>
    </source>
</evidence>
<dbReference type="AlphaFoldDB" id="A0ABD1UCP2"/>
<feature type="region of interest" description="Disordered" evidence="12">
    <location>
        <begin position="319"/>
        <end position="343"/>
    </location>
</feature>
<dbReference type="FunFam" id="3.80.10.10:FF:000275">
    <property type="entry name" value="Leucine-rich repeat receptor-like protein kinase"/>
    <property type="match status" value="1"/>
</dbReference>
<sequence length="1024" mass="112102">MTSQSFDFLHLWWWRILKIFLLGAQCFGLNNDGLLLLSFKYSILSDPFGALQSWNYHDQTPCSWNGVTCGTPGSTDTYFRVTGLSLPDSGLLGSIPATLGMIQHLRNLNLSNNSINGSIPSSLFRASELQILDFSNNLISGTLPELVGKLKNLQVLNLSDNAIVGNMPKNLTALQNLRVISLRNNYFFGSLPSGFNSVQVLDLSSNLINGSLPPDFGGNNLSYFNVSFNRLSGEIPPEFATKIPSNATIDLSFNNLTGPIPESNVFSNQDTDSYSGNPELCGKPLKNLCPIPSSIATPPNASTLPDSPPAIAAIPKTIDSTPATASPGDATTTSPPQGKRSGLRTGTILGIVIGDVAGIGILALICMHVYHVKKRKSIEGTIKEEAESAKDFEWASSSSSSEEYHWLRTWTCLKKQRHAEDEEASESPNSESEENEVLSKDLENHAPQEQKNGSLVTVDGEKQLELETLLKASAYILGASGSSIMYKAVLEDGTTLAVRRIGENGVERFRDFQNQVRVIAKLVHPNLVRIRGFYWGTDEKLVIYDFVPNGSLANARYRKAGSSPCHLPWEMRLKIAKGVARGLCYIHEKKHVHGNLKPSNILFGPDMEPKIGDFGLERLVAGDNSYKAGGSARNLGSKRSTASRESFQDFASGATPSPSPSAIGVSPYHAPESLRSLKPNPKWDVFSFGVVLLELLTGKIIISDEIGPGLALGATTSSVEEKGKVLRMADVAIRVDVEGKEEALLALLKLGYSCISPVPQKRPSMKDVLQALESLFRPEILAWINSTLQLNLSKVEEACMGAVQCQLMDAVHPEMVPMHKVNFDAKNEYEMIQNYKVLQDGFNKLKITKRREACKDGKELSKKSTPSQTSGKTAVSVPKHSTHSGRRNDTIHVSSANQYMKASRPSRGLTSVYPETERAALEQQVTVLKLSVDSLEKEKDFYFAKLRDRNLVPVRSSHDIISEYQQQVEPLGSIPQEAEEKVKADSQMRKNIVNVDVDAAASNTLSPRQRVLKPVMSIAVVHLL</sequence>
<dbReference type="Gene3D" id="1.20.5.1430">
    <property type="match status" value="1"/>
</dbReference>
<dbReference type="InterPro" id="IPR046959">
    <property type="entry name" value="PRK1-6/SRF4-like"/>
</dbReference>
<keyword evidence="10" id="KW-0325">Glycoprotein</keyword>
<dbReference type="InterPro" id="IPR001715">
    <property type="entry name" value="CH_dom"/>
</dbReference>
<evidence type="ECO:0000256" key="1">
    <source>
        <dbReference type="ARBA" id="ARBA00004479"/>
    </source>
</evidence>
<feature type="region of interest" description="Disordered" evidence="12">
    <location>
        <begin position="854"/>
        <end position="909"/>
    </location>
</feature>
<evidence type="ECO:0000256" key="12">
    <source>
        <dbReference type="SAM" id="MobiDB-lite"/>
    </source>
</evidence>
<evidence type="ECO:0000256" key="4">
    <source>
        <dbReference type="ARBA" id="ARBA00022614"/>
    </source>
</evidence>
<dbReference type="InterPro" id="IPR004953">
    <property type="entry name" value="EB1_C"/>
</dbReference>
<feature type="compositionally biased region" description="Polar residues" evidence="12">
    <location>
        <begin position="319"/>
        <end position="336"/>
    </location>
</feature>
<proteinExistence type="inferred from homology"/>
<dbReference type="EMBL" id="JBFOLJ010000007">
    <property type="protein sequence ID" value="KAL2522712.1"/>
    <property type="molecule type" value="Genomic_DNA"/>
</dbReference>
<gene>
    <name evidence="16" type="ORF">Fot_26635</name>
</gene>
<dbReference type="Pfam" id="PF00560">
    <property type="entry name" value="LRR_1"/>
    <property type="match status" value="3"/>
</dbReference>
<dbReference type="SUPFAM" id="SSF56112">
    <property type="entry name" value="Protein kinase-like (PK-like)"/>
    <property type="match status" value="1"/>
</dbReference>
<feature type="domain" description="Protein kinase" evidence="13">
    <location>
        <begin position="471"/>
        <end position="776"/>
    </location>
</feature>
<dbReference type="InterPro" id="IPR032675">
    <property type="entry name" value="LRR_dom_sf"/>
</dbReference>
<comment type="subcellular location">
    <subcellularLocation>
        <location evidence="1">Membrane</location>
        <topology evidence="1">Single-pass type I membrane protein</topology>
    </subcellularLocation>
</comment>
<protein>
    <submittedName>
        <fullName evidence="16">LRR receptor-like serine/threonine-protein kinase</fullName>
    </submittedName>
</protein>
<evidence type="ECO:0000256" key="5">
    <source>
        <dbReference type="ARBA" id="ARBA00022692"/>
    </source>
</evidence>
<evidence type="ECO:0000259" key="15">
    <source>
        <dbReference type="PROSITE" id="PS51230"/>
    </source>
</evidence>
<evidence type="ECO:0000256" key="10">
    <source>
        <dbReference type="ARBA" id="ARBA00023180"/>
    </source>
</evidence>
<keyword evidence="5" id="KW-0812">Transmembrane</keyword>
<evidence type="ECO:0000256" key="2">
    <source>
        <dbReference type="ARBA" id="ARBA00009592"/>
    </source>
</evidence>
<dbReference type="PANTHER" id="PTHR48007:SF47">
    <property type="entry name" value="PROTEIN KINASE DOMAIN-CONTAINING PROTEIN"/>
    <property type="match status" value="1"/>
</dbReference>
<dbReference type="InterPro" id="IPR013210">
    <property type="entry name" value="LRR_N_plant-typ"/>
</dbReference>
<evidence type="ECO:0000256" key="8">
    <source>
        <dbReference type="ARBA" id="ARBA00022989"/>
    </source>
</evidence>
<keyword evidence="11" id="KW-0493">Microtubule</keyword>
<dbReference type="Gene3D" id="1.10.418.10">
    <property type="entry name" value="Calponin-like domain"/>
    <property type="match status" value="1"/>
</dbReference>
<comment type="caution">
    <text evidence="16">The sequence shown here is derived from an EMBL/GenBank/DDBJ whole genome shotgun (WGS) entry which is preliminary data.</text>
</comment>
<name>A0ABD1UCP2_9LAMI</name>
<dbReference type="PROSITE" id="PS50011">
    <property type="entry name" value="PROTEIN_KINASE_DOM"/>
    <property type="match status" value="1"/>
</dbReference>
<evidence type="ECO:0000256" key="3">
    <source>
        <dbReference type="ARBA" id="ARBA00022553"/>
    </source>
</evidence>
<feature type="domain" description="Calponin-homology (CH)" evidence="14">
    <location>
        <begin position="774"/>
        <end position="881"/>
    </location>
</feature>
<dbReference type="InterPro" id="IPR000719">
    <property type="entry name" value="Prot_kinase_dom"/>
</dbReference>
<feature type="compositionally biased region" description="Polar residues" evidence="12">
    <location>
        <begin position="891"/>
        <end position="900"/>
    </location>
</feature>
<dbReference type="InterPro" id="IPR036872">
    <property type="entry name" value="CH_dom_sf"/>
</dbReference>
<evidence type="ECO:0000313" key="16">
    <source>
        <dbReference type="EMBL" id="KAL2522712.1"/>
    </source>
</evidence>
<evidence type="ECO:0000256" key="6">
    <source>
        <dbReference type="ARBA" id="ARBA00022729"/>
    </source>
</evidence>
<dbReference type="FunFam" id="3.80.10.10:FF:000722">
    <property type="entry name" value="Leucine-rich repeat receptor-like protein kinase"/>
    <property type="match status" value="1"/>
</dbReference>
<keyword evidence="17" id="KW-1185">Reference proteome</keyword>
<feature type="compositionally biased region" description="Acidic residues" evidence="12">
    <location>
        <begin position="421"/>
        <end position="436"/>
    </location>
</feature>
<dbReference type="PANTHER" id="PTHR48007">
    <property type="entry name" value="LEUCINE-RICH REPEAT RECEPTOR-LIKE PROTEIN KINASE PXC1"/>
    <property type="match status" value="1"/>
</dbReference>
<keyword evidence="4" id="KW-0433">Leucine-rich repeat</keyword>
<dbReference type="PROSITE" id="PS51230">
    <property type="entry name" value="EB1_C"/>
    <property type="match status" value="1"/>
</dbReference>
<feature type="region of interest" description="Disordered" evidence="12">
    <location>
        <begin position="646"/>
        <end position="665"/>
    </location>
</feature>
<keyword evidence="6" id="KW-0732">Signal</keyword>
<dbReference type="GO" id="GO:0005874">
    <property type="term" value="C:microtubule"/>
    <property type="evidence" value="ECO:0007669"/>
    <property type="project" value="UniProtKB-KW"/>
</dbReference>